<evidence type="ECO:0000313" key="2">
    <source>
        <dbReference type="Proteomes" id="UP001165263"/>
    </source>
</evidence>
<comment type="caution">
    <text evidence="1">The sequence shown here is derived from an EMBL/GenBank/DDBJ whole genome shotgun (WGS) entry which is preliminary data.</text>
</comment>
<accession>A0ABT2BSS0</accession>
<evidence type="ECO:0000313" key="1">
    <source>
        <dbReference type="EMBL" id="MCS0628158.1"/>
    </source>
</evidence>
<evidence type="ECO:0008006" key="3">
    <source>
        <dbReference type="Google" id="ProtNLM"/>
    </source>
</evidence>
<proteinExistence type="predicted"/>
<dbReference type="Proteomes" id="UP001165263">
    <property type="component" value="Unassembled WGS sequence"/>
</dbReference>
<dbReference type="RefSeq" id="WP_259447409.1">
    <property type="nucleotide sequence ID" value="NZ_CP119520.1"/>
</dbReference>
<gene>
    <name evidence="1" type="ORF">NX786_02215</name>
</gene>
<keyword evidence="2" id="KW-1185">Reference proteome</keyword>
<protein>
    <recommendedName>
        <fullName evidence="3">Barstar (barnase inhibitor) domain-containing protein</fullName>
    </recommendedName>
</protein>
<dbReference type="EMBL" id="JANUHC010000001">
    <property type="protein sequence ID" value="MCS0628158.1"/>
    <property type="molecule type" value="Genomic_DNA"/>
</dbReference>
<organism evidence="1 2">
    <name type="scientific">Telluria mixta</name>
    <dbReference type="NCBI Taxonomy" id="34071"/>
    <lineage>
        <taxon>Bacteria</taxon>
        <taxon>Pseudomonadati</taxon>
        <taxon>Pseudomonadota</taxon>
        <taxon>Betaproteobacteria</taxon>
        <taxon>Burkholderiales</taxon>
        <taxon>Oxalobacteraceae</taxon>
        <taxon>Telluria group</taxon>
        <taxon>Telluria</taxon>
    </lineage>
</organism>
<reference evidence="1" key="1">
    <citation type="submission" date="2022-08" db="EMBL/GenBank/DDBJ databases">
        <title>Reclassification of Massilia species as members of the genera Telluria, Duganella, Pseudoduganella, Mokoshia gen. nov. and Zemynaea gen. nov. using orthogonal and non-orthogonal genome-based approaches.</title>
        <authorList>
            <person name="Bowman J.P."/>
        </authorList>
    </citation>
    <scope>NUCLEOTIDE SEQUENCE</scope>
    <source>
        <strain evidence="1">LMG 11547</strain>
    </source>
</reference>
<sequence length="264" mass="28610">MFQISIVNRTLTISDLELHRVVRAVNRQVADDFAPYWGFGGRLRVEGPAGESLDAQAARELRGDAILYLLDSATSADALGYHARTLRGIPYGFVYLDLCAKLGDAWSATLSHEALELIADPQCNLLVQGPHPRGPALPQVYHYFEVCDAVQSHLYDIDGVTVSNFVLPSYFAPDDASEGRRDFSGTNLRSFDVNPGGYIGFFDPNLAGGGGAATFFADARSEQRYAIKSRAASGQRDCPFGRVMRRAGTQATPQATPGTEAQMG</sequence>
<name>A0ABT2BSS0_9BURK</name>